<sequence length="487" mass="54736">MTPEQYERWHLRDCARCGRRAAKSANWSDGPICRTCLERAMHVRGRCPGCSTDRLLPGRNDQGQPLCRDCAGITRDFFCSRCGFEGLLLGGRLCERCTLSNRLTDILEDGTGHPNPRLLPLHDLLVGMDRPKGRLIWLNNPQVPALLRDLATGNIALTHEAIQQVPNWRTAAYLRDLLMECGVLPRQDRRLLLFQRWLAERLAATTDPEHEQLLRHFAHWHQLRKLRAKADVGPLSVSTVSEHRQQTTQAAAFLTWLTQRGSTLAATTQADLDAWHTENYATRRAAQPFLRWCMDTRRMPRLAIPYRTTTNPQPMGQHQRLAALRHVLGSDAIPLQIRVAASLVLLFAQPLTRIVRLTTDDVLDDGQQVHLRLGDPPSPLPEPVADLVRDYLRSLPAHTPTVNLSAHWLFPGRRPGQPMNPTSLLGLLRDIGVPAQRARTSAIRHLVLQAPAPVIAKALGYHDKTATRLVTEAGGTWSRYAPGDHTR</sequence>
<dbReference type="AlphaFoldDB" id="A0AB39XWR4"/>
<dbReference type="EMBL" id="CP165727">
    <property type="protein sequence ID" value="XDV61628.1"/>
    <property type="molecule type" value="Genomic_DNA"/>
</dbReference>
<reference evidence="1" key="1">
    <citation type="submission" date="2024-08" db="EMBL/GenBank/DDBJ databases">
        <authorList>
            <person name="Yu S.T."/>
        </authorList>
    </citation>
    <scope>NUCLEOTIDE SEQUENCE</scope>
    <source>
        <strain evidence="1">R33</strain>
    </source>
</reference>
<dbReference type="InterPro" id="IPR011010">
    <property type="entry name" value="DNA_brk_join_enz"/>
</dbReference>
<accession>A0AB39XWR4</accession>
<protein>
    <recommendedName>
        <fullName evidence="2">Recombinase XerD</fullName>
    </recommendedName>
</protein>
<gene>
    <name evidence="1" type="ORF">AB5J51_00850</name>
</gene>
<organism evidence="1">
    <name type="scientific">Streptomyces sp. R33</name>
    <dbReference type="NCBI Taxonomy" id="3238629"/>
    <lineage>
        <taxon>Bacteria</taxon>
        <taxon>Bacillati</taxon>
        <taxon>Actinomycetota</taxon>
        <taxon>Actinomycetes</taxon>
        <taxon>Kitasatosporales</taxon>
        <taxon>Streptomycetaceae</taxon>
        <taxon>Streptomyces</taxon>
    </lineage>
</organism>
<dbReference type="SUPFAM" id="SSF56349">
    <property type="entry name" value="DNA breaking-rejoining enzymes"/>
    <property type="match status" value="1"/>
</dbReference>
<dbReference type="GO" id="GO:0003677">
    <property type="term" value="F:DNA binding"/>
    <property type="evidence" value="ECO:0007669"/>
    <property type="project" value="InterPro"/>
</dbReference>
<evidence type="ECO:0000313" key="1">
    <source>
        <dbReference type="EMBL" id="XDV61628.1"/>
    </source>
</evidence>
<dbReference type="RefSeq" id="WP_369776398.1">
    <property type="nucleotide sequence ID" value="NZ_CP165727.1"/>
</dbReference>
<name>A0AB39XWR4_9ACTN</name>
<proteinExistence type="predicted"/>
<evidence type="ECO:0008006" key="2">
    <source>
        <dbReference type="Google" id="ProtNLM"/>
    </source>
</evidence>